<keyword evidence="2" id="KW-1185">Reference proteome</keyword>
<evidence type="ECO:0000313" key="1">
    <source>
        <dbReference type="EMBL" id="KAL1216068.1"/>
    </source>
</evidence>
<dbReference type="AlphaFoldDB" id="A0ABD1BBR1"/>
<dbReference type="Proteomes" id="UP001558713">
    <property type="component" value="Unassembled WGS sequence"/>
</dbReference>
<reference evidence="1 2" key="1">
    <citation type="submission" date="2024-04" db="EMBL/GenBank/DDBJ databases">
        <title>Genome assembly C_amara_ONT_v2.</title>
        <authorList>
            <person name="Yant L."/>
            <person name="Moore C."/>
            <person name="Slenker M."/>
        </authorList>
    </citation>
    <scope>NUCLEOTIDE SEQUENCE [LARGE SCALE GENOMIC DNA]</scope>
    <source>
        <tissue evidence="1">Leaf</tissue>
    </source>
</reference>
<protein>
    <recommendedName>
        <fullName evidence="3">Reverse transcriptase domain-containing protein</fullName>
    </recommendedName>
</protein>
<comment type="caution">
    <text evidence="1">The sequence shown here is derived from an EMBL/GenBank/DDBJ whole genome shotgun (WGS) entry which is preliminary data.</text>
</comment>
<sequence length="88" mass="10548">MIQIQNYQQATARFYNSRLRQRRFSVGQLVLRKVFSNTKERNAGILGTRWEGPYQITEIVRPGIYKLEKYIKGVPELRPWNVMNLKKY</sequence>
<name>A0ABD1BBR1_CARAN</name>
<accession>A0ABD1BBR1</accession>
<dbReference type="EMBL" id="JBANAX010000275">
    <property type="protein sequence ID" value="KAL1216068.1"/>
    <property type="molecule type" value="Genomic_DNA"/>
</dbReference>
<gene>
    <name evidence="1" type="ORF">V5N11_012806</name>
</gene>
<organism evidence="1 2">
    <name type="scientific">Cardamine amara subsp. amara</name>
    <dbReference type="NCBI Taxonomy" id="228776"/>
    <lineage>
        <taxon>Eukaryota</taxon>
        <taxon>Viridiplantae</taxon>
        <taxon>Streptophyta</taxon>
        <taxon>Embryophyta</taxon>
        <taxon>Tracheophyta</taxon>
        <taxon>Spermatophyta</taxon>
        <taxon>Magnoliopsida</taxon>
        <taxon>eudicotyledons</taxon>
        <taxon>Gunneridae</taxon>
        <taxon>Pentapetalae</taxon>
        <taxon>rosids</taxon>
        <taxon>malvids</taxon>
        <taxon>Brassicales</taxon>
        <taxon>Brassicaceae</taxon>
        <taxon>Cardamineae</taxon>
        <taxon>Cardamine</taxon>
    </lineage>
</organism>
<evidence type="ECO:0008006" key="3">
    <source>
        <dbReference type="Google" id="ProtNLM"/>
    </source>
</evidence>
<evidence type="ECO:0000313" key="2">
    <source>
        <dbReference type="Proteomes" id="UP001558713"/>
    </source>
</evidence>
<proteinExistence type="predicted"/>